<dbReference type="InterPro" id="IPR049449">
    <property type="entry name" value="TesB_ACOT8-like_N"/>
</dbReference>
<dbReference type="STRING" id="1304275.C41B8_14580"/>
<feature type="domain" description="Acyl-CoA thioesterase-like N-terminal HotDog" evidence="1">
    <location>
        <begin position="24"/>
        <end position="106"/>
    </location>
</feature>
<dbReference type="Proteomes" id="UP000028302">
    <property type="component" value="Unassembled WGS sequence"/>
</dbReference>
<evidence type="ECO:0000313" key="3">
    <source>
        <dbReference type="EMBL" id="KEZ76478.1"/>
    </source>
</evidence>
<dbReference type="InterPro" id="IPR049450">
    <property type="entry name" value="ACOT8-like_C"/>
</dbReference>
<feature type="domain" description="Acyl-CoA thioesterase-like C-terminal" evidence="2">
    <location>
        <begin position="142"/>
        <end position="263"/>
    </location>
</feature>
<gene>
    <name evidence="3" type="ORF">C41B8_14580</name>
</gene>
<dbReference type="Gene3D" id="2.40.160.210">
    <property type="entry name" value="Acyl-CoA thioesterase, double hotdog domain"/>
    <property type="match status" value="1"/>
</dbReference>
<keyword evidence="4" id="KW-1185">Reference proteome</keyword>
<evidence type="ECO:0000259" key="1">
    <source>
        <dbReference type="Pfam" id="PF13622"/>
    </source>
</evidence>
<dbReference type="EMBL" id="APNK01000028">
    <property type="protein sequence ID" value="KEZ76478.1"/>
    <property type="molecule type" value="Genomic_DNA"/>
</dbReference>
<dbReference type="OrthoDB" id="1413770at2"/>
<dbReference type="RefSeq" id="WP_037339792.1">
    <property type="nucleotide sequence ID" value="NZ_APNK01000028.1"/>
</dbReference>
<dbReference type="InterPro" id="IPR042171">
    <property type="entry name" value="Acyl-CoA_hotdog"/>
</dbReference>
<sequence length="266" mass="28814">MPQPDPPSIFRRVGYRIEPTGLTRGPWHPNAQHGGAPAGLLAQTAIEAVNDNAFVLQRVTLDIRKPVPIEPLTVQCSRDGGRSTQRVRLELIHDGQPLCVAHVLFGRSDAIGDWRVDAHVARLKSVADSTPGAVYIPGTDPDAETFHYRALESRLAAGSIESEGPAAAWFRFRYPLIEDHEPALSAQAVAIADLGNGISWSVPLETYSFASTDLTVNLWRQPTTEWIGVDSGTHISSLGHGCTLSDLYDENGLIGAASQTLLVRKL</sequence>
<organism evidence="3 4">
    <name type="scientific">Salinisphaera hydrothermalis (strain C41B8)</name>
    <dbReference type="NCBI Taxonomy" id="1304275"/>
    <lineage>
        <taxon>Bacteria</taxon>
        <taxon>Pseudomonadati</taxon>
        <taxon>Pseudomonadota</taxon>
        <taxon>Gammaproteobacteria</taxon>
        <taxon>Salinisphaerales</taxon>
        <taxon>Salinisphaeraceae</taxon>
        <taxon>Salinisphaera</taxon>
    </lineage>
</organism>
<dbReference type="eggNOG" id="COG2050">
    <property type="taxonomic scope" value="Bacteria"/>
</dbReference>
<evidence type="ECO:0008006" key="5">
    <source>
        <dbReference type="Google" id="ProtNLM"/>
    </source>
</evidence>
<dbReference type="SUPFAM" id="SSF54637">
    <property type="entry name" value="Thioesterase/thiol ester dehydrase-isomerase"/>
    <property type="match status" value="2"/>
</dbReference>
<evidence type="ECO:0000313" key="4">
    <source>
        <dbReference type="Proteomes" id="UP000028302"/>
    </source>
</evidence>
<dbReference type="Pfam" id="PF13622">
    <property type="entry name" value="4HBT_3"/>
    <property type="match status" value="1"/>
</dbReference>
<dbReference type="InterPro" id="IPR029069">
    <property type="entry name" value="HotDog_dom_sf"/>
</dbReference>
<proteinExistence type="predicted"/>
<accession>A0A084IIE4</accession>
<name>A0A084IIE4_SALHC</name>
<reference evidence="3 4" key="1">
    <citation type="submission" date="2013-03" db="EMBL/GenBank/DDBJ databases">
        <title>Salinisphaera hydrothermalis C41B8 Genome Sequencing.</title>
        <authorList>
            <person name="Li C."/>
            <person name="Lai Q."/>
            <person name="Shao Z."/>
        </authorList>
    </citation>
    <scope>NUCLEOTIDE SEQUENCE [LARGE SCALE GENOMIC DNA]</scope>
    <source>
        <strain evidence="3 4">C41B8</strain>
    </source>
</reference>
<comment type="caution">
    <text evidence="3">The sequence shown here is derived from an EMBL/GenBank/DDBJ whole genome shotgun (WGS) entry which is preliminary data.</text>
</comment>
<protein>
    <recommendedName>
        <fullName evidence="5">Thioesterase family protein</fullName>
    </recommendedName>
</protein>
<dbReference type="Pfam" id="PF20789">
    <property type="entry name" value="4HBT_3C"/>
    <property type="match status" value="1"/>
</dbReference>
<dbReference type="AlphaFoldDB" id="A0A084IIE4"/>
<evidence type="ECO:0000259" key="2">
    <source>
        <dbReference type="Pfam" id="PF20789"/>
    </source>
</evidence>